<evidence type="ECO:0000313" key="2">
    <source>
        <dbReference type="EMBL" id="AKQ46892.1"/>
    </source>
</evidence>
<dbReference type="OrthoDB" id="165368at2"/>
<feature type="domain" description="ABM" evidence="1">
    <location>
        <begin position="5"/>
        <end position="95"/>
    </location>
</feature>
<dbReference type="GO" id="GO:0004497">
    <property type="term" value="F:monooxygenase activity"/>
    <property type="evidence" value="ECO:0007669"/>
    <property type="project" value="UniProtKB-KW"/>
</dbReference>
<dbReference type="EMBL" id="CP010777">
    <property type="protein sequence ID" value="AKQ46892.1"/>
    <property type="molecule type" value="Genomic_DNA"/>
</dbReference>
<evidence type="ECO:0000313" key="3">
    <source>
        <dbReference type="Proteomes" id="UP000036458"/>
    </source>
</evidence>
<reference evidence="2 3" key="1">
    <citation type="submission" date="2015-01" db="EMBL/GenBank/DDBJ databases">
        <title>Rufibacter sp./DG31D/ whole genome sequencing.</title>
        <authorList>
            <person name="Kim M.K."/>
            <person name="Srinivasan S."/>
            <person name="Lee J.-J."/>
        </authorList>
    </citation>
    <scope>NUCLEOTIDE SEQUENCE [LARGE SCALE GENOMIC DNA]</scope>
    <source>
        <strain evidence="2 3">DG31D</strain>
    </source>
</reference>
<dbReference type="PATRIC" id="fig|1379910.4.peg.3627"/>
<dbReference type="InterPro" id="IPR011008">
    <property type="entry name" value="Dimeric_a/b-barrel"/>
</dbReference>
<accession>A0A0H4VSF4</accession>
<dbReference type="Pfam" id="PF03992">
    <property type="entry name" value="ABM"/>
    <property type="match status" value="1"/>
</dbReference>
<dbReference type="AlphaFoldDB" id="A0A0H4VSF4"/>
<keyword evidence="2" id="KW-0503">Monooxygenase</keyword>
<dbReference type="STRING" id="1379910.TH63_16635"/>
<name>A0A0H4VSF4_9BACT</name>
<dbReference type="RefSeq" id="WP_076606516.1">
    <property type="nucleotide sequence ID" value="NZ_CP010777.1"/>
</dbReference>
<evidence type="ECO:0000259" key="1">
    <source>
        <dbReference type="PROSITE" id="PS51725"/>
    </source>
</evidence>
<dbReference type="Gene3D" id="3.30.70.100">
    <property type="match status" value="1"/>
</dbReference>
<dbReference type="KEGG" id="ruf:TH63_16635"/>
<dbReference type="Proteomes" id="UP000036458">
    <property type="component" value="Chromosome"/>
</dbReference>
<organism evidence="2 3">
    <name type="scientific">Rufibacter radiotolerans</name>
    <dbReference type="NCBI Taxonomy" id="1379910"/>
    <lineage>
        <taxon>Bacteria</taxon>
        <taxon>Pseudomonadati</taxon>
        <taxon>Bacteroidota</taxon>
        <taxon>Cytophagia</taxon>
        <taxon>Cytophagales</taxon>
        <taxon>Hymenobacteraceae</taxon>
        <taxon>Rufibacter</taxon>
    </lineage>
</organism>
<dbReference type="PROSITE" id="PS51725">
    <property type="entry name" value="ABM"/>
    <property type="match status" value="1"/>
</dbReference>
<protein>
    <submittedName>
        <fullName evidence="2">Antibiotic biosynthesis monooxygenase</fullName>
    </submittedName>
</protein>
<keyword evidence="3" id="KW-1185">Reference proteome</keyword>
<dbReference type="InterPro" id="IPR007138">
    <property type="entry name" value="ABM_dom"/>
</dbReference>
<sequence>MTKKYGLHGKLTATDGNKDALASILVKASKLVFTMKGCHVYFISEDKNDPAAVWVTEVWDSKEDHDNSLQVPGVRELITQAMPLLAEKPQKAQELDILGGALR</sequence>
<keyword evidence="2" id="KW-0560">Oxidoreductase</keyword>
<proteinExistence type="predicted"/>
<dbReference type="SUPFAM" id="SSF54909">
    <property type="entry name" value="Dimeric alpha+beta barrel"/>
    <property type="match status" value="1"/>
</dbReference>
<gene>
    <name evidence="2" type="ORF">TH63_16635</name>
</gene>